<comment type="caution">
    <text evidence="1">The sequence shown here is derived from an EMBL/GenBank/DDBJ whole genome shotgun (WGS) entry which is preliminary data.</text>
</comment>
<accession>A0ABX1NGK5</accession>
<dbReference type="EMBL" id="WTVS01000026">
    <property type="protein sequence ID" value="NMF98415.1"/>
    <property type="molecule type" value="Genomic_DNA"/>
</dbReference>
<reference evidence="1 2" key="1">
    <citation type="submission" date="2019-12" db="EMBL/GenBank/DDBJ databases">
        <title>Comparative genomics gives insights into the taxonomy of the Azoarcus-Aromatoleum group and reveals separate origins of nif in the plant-associated Azoarcus and non-plant-associated Aromatoleum sub-groups.</title>
        <authorList>
            <person name="Lafos M."/>
            <person name="Maluk M."/>
            <person name="Batista M."/>
            <person name="Junghare M."/>
            <person name="Carmona M."/>
            <person name="Faoro H."/>
            <person name="Cruz L.M."/>
            <person name="Battistoni F."/>
            <person name="De Souza E."/>
            <person name="Pedrosa F."/>
            <person name="Chen W.-M."/>
            <person name="Poole P.S."/>
            <person name="Dixon R.A."/>
            <person name="James E.K."/>
        </authorList>
    </citation>
    <scope>NUCLEOTIDE SEQUENCE [LARGE SCALE GENOMIC DNA]</scope>
    <source>
        <strain evidence="1 2">T</strain>
    </source>
</reference>
<evidence type="ECO:0000313" key="1">
    <source>
        <dbReference type="EMBL" id="NMF98415.1"/>
    </source>
</evidence>
<keyword evidence="2" id="KW-1185">Reference proteome</keyword>
<gene>
    <name evidence="1" type="ORF">GPA27_13570</name>
</gene>
<evidence type="ECO:0000313" key="2">
    <source>
        <dbReference type="Proteomes" id="UP000634522"/>
    </source>
</evidence>
<organism evidence="1 2">
    <name type="scientific">Aromatoleum toluolicum</name>
    <dbReference type="NCBI Taxonomy" id="90060"/>
    <lineage>
        <taxon>Bacteria</taxon>
        <taxon>Pseudomonadati</taxon>
        <taxon>Pseudomonadota</taxon>
        <taxon>Betaproteobacteria</taxon>
        <taxon>Rhodocyclales</taxon>
        <taxon>Rhodocyclaceae</taxon>
        <taxon>Aromatoleum</taxon>
    </lineage>
</organism>
<name>A0ABX1NGK5_9RHOO</name>
<dbReference type="Proteomes" id="UP000634522">
    <property type="component" value="Unassembled WGS sequence"/>
</dbReference>
<sequence length="80" mass="8707">MRKPRLYSIQSRNARECEQVLSELLALAKAGRISGLNWSAVTDGREILSGRAGVMQRDEGLALLSSFRKASDIANGCPES</sequence>
<proteinExistence type="predicted"/>
<dbReference type="RefSeq" id="WP_169141166.1">
    <property type="nucleotide sequence ID" value="NZ_WTVS01000026.1"/>
</dbReference>
<protein>
    <submittedName>
        <fullName evidence="1">Uncharacterized protein</fullName>
    </submittedName>
</protein>